<gene>
    <name evidence="2" type="ORF">ARMGADRAFT_1127417</name>
</gene>
<proteinExistence type="predicted"/>
<dbReference type="EMBL" id="KZ293683">
    <property type="protein sequence ID" value="PBK86654.1"/>
    <property type="molecule type" value="Genomic_DNA"/>
</dbReference>
<dbReference type="Proteomes" id="UP000217790">
    <property type="component" value="Unassembled WGS sequence"/>
</dbReference>
<evidence type="ECO:0000313" key="3">
    <source>
        <dbReference type="Proteomes" id="UP000217790"/>
    </source>
</evidence>
<keyword evidence="3" id="KW-1185">Reference proteome</keyword>
<dbReference type="OrthoDB" id="3101140at2759"/>
<organism evidence="2 3">
    <name type="scientific">Armillaria gallica</name>
    <name type="common">Bulbous honey fungus</name>
    <name type="synonym">Armillaria bulbosa</name>
    <dbReference type="NCBI Taxonomy" id="47427"/>
    <lineage>
        <taxon>Eukaryota</taxon>
        <taxon>Fungi</taxon>
        <taxon>Dikarya</taxon>
        <taxon>Basidiomycota</taxon>
        <taxon>Agaricomycotina</taxon>
        <taxon>Agaricomycetes</taxon>
        <taxon>Agaricomycetidae</taxon>
        <taxon>Agaricales</taxon>
        <taxon>Marasmiineae</taxon>
        <taxon>Physalacriaceae</taxon>
        <taxon>Armillaria</taxon>
    </lineage>
</organism>
<feature type="region of interest" description="Disordered" evidence="1">
    <location>
        <begin position="249"/>
        <end position="291"/>
    </location>
</feature>
<name>A0A2H3CYU1_ARMGA</name>
<protein>
    <submittedName>
        <fullName evidence="2">Uncharacterized protein</fullName>
    </submittedName>
</protein>
<dbReference type="InParanoid" id="A0A2H3CYU1"/>
<evidence type="ECO:0000256" key="1">
    <source>
        <dbReference type="SAM" id="MobiDB-lite"/>
    </source>
</evidence>
<accession>A0A2H3CYU1</accession>
<reference evidence="3" key="1">
    <citation type="journal article" date="2017" name="Nat. Ecol. Evol.">
        <title>Genome expansion and lineage-specific genetic innovations in the forest pathogenic fungi Armillaria.</title>
        <authorList>
            <person name="Sipos G."/>
            <person name="Prasanna A.N."/>
            <person name="Walter M.C."/>
            <person name="O'Connor E."/>
            <person name="Balint B."/>
            <person name="Krizsan K."/>
            <person name="Kiss B."/>
            <person name="Hess J."/>
            <person name="Varga T."/>
            <person name="Slot J."/>
            <person name="Riley R."/>
            <person name="Boka B."/>
            <person name="Rigling D."/>
            <person name="Barry K."/>
            <person name="Lee J."/>
            <person name="Mihaltcheva S."/>
            <person name="LaButti K."/>
            <person name="Lipzen A."/>
            <person name="Waldron R."/>
            <person name="Moloney N.M."/>
            <person name="Sperisen C."/>
            <person name="Kredics L."/>
            <person name="Vagvoelgyi C."/>
            <person name="Patrignani A."/>
            <person name="Fitzpatrick D."/>
            <person name="Nagy I."/>
            <person name="Doyle S."/>
            <person name="Anderson J.B."/>
            <person name="Grigoriev I.V."/>
            <person name="Gueldener U."/>
            <person name="Muensterkoetter M."/>
            <person name="Nagy L.G."/>
        </authorList>
    </citation>
    <scope>NUCLEOTIDE SEQUENCE [LARGE SCALE GENOMIC DNA]</scope>
    <source>
        <strain evidence="3">Ar21-2</strain>
    </source>
</reference>
<feature type="compositionally biased region" description="Polar residues" evidence="1">
    <location>
        <begin position="252"/>
        <end position="269"/>
    </location>
</feature>
<evidence type="ECO:0000313" key="2">
    <source>
        <dbReference type="EMBL" id="PBK86654.1"/>
    </source>
</evidence>
<dbReference type="AlphaFoldDB" id="A0A2H3CYU1"/>
<sequence length="955" mass="108161">MSESIASISLCASQSTPPFHHLSNDSFTFSDSLAPLVLPVDPVDINNTETKTVTRLWPSCIPLYTLAELSYLQGRKDRIIKILKLGRNKKLGNGLQTTSARVLTHHQYTDTFLEETRMLDRLLMSVFTCTTFTKDVVYKMDENLYQELCTKLTTRCAIASSSLKAFGYSELRPPVWAIDTAKGLTANDFEIYALQYRIRVEHFLYMLDDVHDWDRLQTRVYLDERLLSAQRNADIARLGKQEYYLPTVPPASHSNSLKSKPSRQNSASDWSLGGVHYDTSRDKEQHPSNLQTTKIRGQSCLCANSKVSESHDFAGLCRHKNLPAASRKVQTPNGLDCKNPSSPAIFYQGRPPSDLDSGQGHTNGNKHLFHHDSCNPQISACSDHSEFPSIHFDTTLKAVDIRTIEHSSPNTGISCEKRCNDTSVPNNNISTPLLHHSTNSELRTFRIASNTPCAPFSGENKSSLLPRRVRRRIHQLRKRLQQALHHSTFNIINRQRQLKRRRECLQRLSCLRSKVRQCFTSKKSAPTLSSVHLQTAVRSTTSPYKNTAMAATGTIPISHSQQSHKFASTPTMENTDRHKNIECTPEPDPLPQIHAKLRLHEYNSHLTSPRGENQTHLLTKPQSITNLSNGSRGKSITSLMSPRVTLTVPSDSDFKLSKEEGNRRTGSMRKLNVPIWDSGINIHGTVEINIFQDNETRYSDLQGRNSQLDTVSRANEPMVSITQRREGHDDQHHQYHSYFGNNSPATTKANFLCYRCTMKPSSICGSPKRHSATSWIHINIFFVTHVSQETHQRRDLDSTYHFVSLSALRISNIGSSLTAVGNRNTISPVRLPGKWFHGDCRRSQRIKRRLCTTRKSQHIRTVYNPHRRTRINTRTIQDTASSWTQGSTAVSSKNMVLTSVGIPLSAYSGNLYISNNWRELEWSELYLYSRHLYRNPGNETSAMQQSKVLVYQDGA</sequence>